<name>A0AC61U886_9MICO</name>
<protein>
    <submittedName>
        <fullName evidence="1">Type II toxin-antitoxin system VapB family antitoxin</fullName>
    </submittedName>
</protein>
<dbReference type="EMBL" id="CP087977">
    <property type="protein sequence ID" value="UUZ45981.1"/>
    <property type="molecule type" value="Genomic_DNA"/>
</dbReference>
<gene>
    <name evidence="1" type="ORF">LP422_08925</name>
</gene>
<sequence length="90" mass="9837">MAMNIKNERVHELAREAARRTGSTQTSAPEAAPGAVPVRLREQDAHSGPQAKLVRARALVDQIHASMADEDRAAMRADLEMMYDEEGLPA</sequence>
<reference evidence="1" key="1">
    <citation type="submission" date="2021-11" db="EMBL/GenBank/DDBJ databases">
        <title>Study of the species diversity of bacterial strains isolated from a unique natural object - Shulgan-Tash cave (Bashkiria).</title>
        <authorList>
            <person name="Sazanova A.L."/>
            <person name="Chirak E.R."/>
            <person name="Safronova V.I."/>
        </authorList>
    </citation>
    <scope>NUCLEOTIDE SEQUENCE</scope>
    <source>
        <strain evidence="1">P1</strain>
    </source>
</reference>
<proteinExistence type="predicted"/>
<dbReference type="Proteomes" id="UP001059663">
    <property type="component" value="Chromosome"/>
</dbReference>
<organism evidence="1 2">
    <name type="scientific">Janibacter limosus</name>
    <dbReference type="NCBI Taxonomy" id="53458"/>
    <lineage>
        <taxon>Bacteria</taxon>
        <taxon>Bacillati</taxon>
        <taxon>Actinomycetota</taxon>
        <taxon>Actinomycetes</taxon>
        <taxon>Micrococcales</taxon>
        <taxon>Intrasporangiaceae</taxon>
        <taxon>Janibacter</taxon>
    </lineage>
</organism>
<evidence type="ECO:0000313" key="2">
    <source>
        <dbReference type="Proteomes" id="UP001059663"/>
    </source>
</evidence>
<evidence type="ECO:0000313" key="1">
    <source>
        <dbReference type="EMBL" id="UUZ45981.1"/>
    </source>
</evidence>
<accession>A0AC61U886</accession>